<dbReference type="GO" id="GO:0006310">
    <property type="term" value="P:DNA recombination"/>
    <property type="evidence" value="ECO:0007669"/>
    <property type="project" value="UniProtKB-KW"/>
</dbReference>
<dbReference type="InterPro" id="IPR011010">
    <property type="entry name" value="DNA_brk_join_enz"/>
</dbReference>
<dbReference type="GO" id="GO:0003677">
    <property type="term" value="F:DNA binding"/>
    <property type="evidence" value="ECO:0007669"/>
    <property type="project" value="InterPro"/>
</dbReference>
<dbReference type="InterPro" id="IPR013762">
    <property type="entry name" value="Integrase-like_cat_sf"/>
</dbReference>
<dbReference type="Pfam" id="PF00589">
    <property type="entry name" value="Phage_integrase"/>
    <property type="match status" value="1"/>
</dbReference>
<dbReference type="GO" id="GO:0015074">
    <property type="term" value="P:DNA integration"/>
    <property type="evidence" value="ECO:0007669"/>
    <property type="project" value="InterPro"/>
</dbReference>
<keyword evidence="1" id="KW-0233">DNA recombination</keyword>
<dbReference type="OrthoDB" id="9801717at2"/>
<evidence type="ECO:0000256" key="1">
    <source>
        <dbReference type="ARBA" id="ARBA00023172"/>
    </source>
</evidence>
<dbReference type="InterPro" id="IPR002104">
    <property type="entry name" value="Integrase_catalytic"/>
</dbReference>
<evidence type="ECO:0000313" key="3">
    <source>
        <dbReference type="EMBL" id="TDG02540.1"/>
    </source>
</evidence>
<accession>A0A4R5L2E7</accession>
<sequence length="86" mass="9953">MLSPRLLEILRTYWHDAHPRDWLFPGDIPGHPITRCAVWYACVAARERSGIRKPITPHTLRHYVPFRIMSCSLLMAHFSGQVDNDG</sequence>
<dbReference type="Proteomes" id="UP000295606">
    <property type="component" value="Unassembled WGS sequence"/>
</dbReference>
<name>A0A4R5L2E7_9BURK</name>
<comment type="caution">
    <text evidence="3">The sequence shown here is derived from an EMBL/GenBank/DDBJ whole genome shotgun (WGS) entry which is preliminary data.</text>
</comment>
<evidence type="ECO:0000313" key="4">
    <source>
        <dbReference type="Proteomes" id="UP000295606"/>
    </source>
</evidence>
<reference evidence="3 4" key="1">
    <citation type="submission" date="2019-03" db="EMBL/GenBank/DDBJ databases">
        <title>Paraburkholderia sp. isolated from native Mimosa gymnas in Guartela State Park, Brazil.</title>
        <authorList>
            <person name="Paulitsch F."/>
            <person name="Hungria M."/>
            <person name="Delamuta J.R.M."/>
            <person name="Ribeiro R.A."/>
            <person name="Dall'Agnol R."/>
            <person name="Silva J.S.B."/>
        </authorList>
    </citation>
    <scope>NUCLEOTIDE SEQUENCE [LARGE SCALE GENOMIC DNA]</scope>
    <source>
        <strain evidence="3 4">CNPSo 3008</strain>
    </source>
</reference>
<dbReference type="AlphaFoldDB" id="A0A4R5L2E7"/>
<feature type="domain" description="Tyr recombinase" evidence="2">
    <location>
        <begin position="1"/>
        <end position="86"/>
    </location>
</feature>
<dbReference type="SUPFAM" id="SSF56349">
    <property type="entry name" value="DNA breaking-rejoining enzymes"/>
    <property type="match status" value="1"/>
</dbReference>
<organism evidence="3 4">
    <name type="scientific">Paraburkholderia guartelaensis</name>
    <dbReference type="NCBI Taxonomy" id="2546446"/>
    <lineage>
        <taxon>Bacteria</taxon>
        <taxon>Pseudomonadati</taxon>
        <taxon>Pseudomonadota</taxon>
        <taxon>Betaproteobacteria</taxon>
        <taxon>Burkholderiales</taxon>
        <taxon>Burkholderiaceae</taxon>
        <taxon>Paraburkholderia</taxon>
    </lineage>
</organism>
<dbReference type="PROSITE" id="PS51898">
    <property type="entry name" value="TYR_RECOMBINASE"/>
    <property type="match status" value="1"/>
</dbReference>
<protein>
    <recommendedName>
        <fullName evidence="2">Tyr recombinase domain-containing protein</fullName>
    </recommendedName>
</protein>
<evidence type="ECO:0000259" key="2">
    <source>
        <dbReference type="PROSITE" id="PS51898"/>
    </source>
</evidence>
<proteinExistence type="predicted"/>
<dbReference type="EMBL" id="SMOD01000060">
    <property type="protein sequence ID" value="TDG02540.1"/>
    <property type="molecule type" value="Genomic_DNA"/>
</dbReference>
<gene>
    <name evidence="3" type="ORF">E1N52_39435</name>
</gene>
<dbReference type="Gene3D" id="1.10.443.10">
    <property type="entry name" value="Intergrase catalytic core"/>
    <property type="match status" value="1"/>
</dbReference>